<reference evidence="3 4" key="1">
    <citation type="submission" date="2016-07" db="EMBL/GenBank/DDBJ databases">
        <title>Pervasive Adenine N6-methylation of Active Genes in Fungi.</title>
        <authorList>
            <consortium name="DOE Joint Genome Institute"/>
            <person name="Mondo S.J."/>
            <person name="Dannebaum R.O."/>
            <person name="Kuo R.C."/>
            <person name="Labutti K."/>
            <person name="Haridas S."/>
            <person name="Kuo A."/>
            <person name="Salamov A."/>
            <person name="Ahrendt S.R."/>
            <person name="Lipzen A."/>
            <person name="Sullivan W."/>
            <person name="Andreopoulos W.B."/>
            <person name="Clum A."/>
            <person name="Lindquist E."/>
            <person name="Daum C."/>
            <person name="Ramamoorthy G.K."/>
            <person name="Gryganskyi A."/>
            <person name="Culley D."/>
            <person name="Magnuson J.K."/>
            <person name="James T.Y."/>
            <person name="O'Malley M.A."/>
            <person name="Stajich J.E."/>
            <person name="Spatafora J.W."/>
            <person name="Visel A."/>
            <person name="Grigoriev I.V."/>
        </authorList>
    </citation>
    <scope>NUCLEOTIDE SEQUENCE [LARGE SCALE GENOMIC DNA]</scope>
    <source>
        <strain evidence="3 4">PL171</strain>
    </source>
</reference>
<protein>
    <recommendedName>
        <fullName evidence="5">Transmembrane protein</fullName>
    </recommendedName>
</protein>
<feature type="transmembrane region" description="Helical" evidence="2">
    <location>
        <begin position="220"/>
        <end position="243"/>
    </location>
</feature>
<dbReference type="Proteomes" id="UP000193411">
    <property type="component" value="Unassembled WGS sequence"/>
</dbReference>
<gene>
    <name evidence="3" type="ORF">BCR44DRAFT_264350</name>
</gene>
<feature type="compositionally biased region" description="Basic and acidic residues" evidence="1">
    <location>
        <begin position="18"/>
        <end position="27"/>
    </location>
</feature>
<evidence type="ECO:0000313" key="3">
    <source>
        <dbReference type="EMBL" id="ORZ38684.1"/>
    </source>
</evidence>
<feature type="transmembrane region" description="Helical" evidence="2">
    <location>
        <begin position="263"/>
        <end position="296"/>
    </location>
</feature>
<evidence type="ECO:0000256" key="1">
    <source>
        <dbReference type="SAM" id="MobiDB-lite"/>
    </source>
</evidence>
<sequence length="319" mass="34935">MNHPDDIPSALGHPPPAHVHEPADPRPFESGLSPTVLANPQNIDLGQPYAVPPLIEPVHADAPGLDPDPEIDEGAMIQADHALALQLAQEQQAELERNDNISYVSVDGPHTPSRFKVGKWSMKDELWDNKTIAFFNLLFLLVSLASVLVTSILAPSSSLVSSAHECQWIPRVNAAMLTLECVYFVLLALKAWLGIKGARIVRHPLYSSRRVRRIRRGANGLYYSIIGIQFTLFCFALAVAIPVSSTFETACPELPPMTLRLTLTWVALVGACMSPVAALIVMGIGYLVWLVGVAGWQWCTKRMGIPLRGHIDLSAEMEL</sequence>
<name>A0A1Y2HXK7_9FUNG</name>
<accession>A0A1Y2HXK7</accession>
<keyword evidence="2" id="KW-1133">Transmembrane helix</keyword>
<evidence type="ECO:0000313" key="4">
    <source>
        <dbReference type="Proteomes" id="UP000193411"/>
    </source>
</evidence>
<dbReference type="AlphaFoldDB" id="A0A1Y2HXK7"/>
<dbReference type="EMBL" id="MCFL01000008">
    <property type="protein sequence ID" value="ORZ38684.1"/>
    <property type="molecule type" value="Genomic_DNA"/>
</dbReference>
<keyword evidence="2" id="KW-0472">Membrane</keyword>
<feature type="transmembrane region" description="Helical" evidence="2">
    <location>
        <begin position="174"/>
        <end position="193"/>
    </location>
</feature>
<feature type="transmembrane region" description="Helical" evidence="2">
    <location>
        <begin position="132"/>
        <end position="154"/>
    </location>
</feature>
<evidence type="ECO:0008006" key="5">
    <source>
        <dbReference type="Google" id="ProtNLM"/>
    </source>
</evidence>
<organism evidence="3 4">
    <name type="scientific">Catenaria anguillulae PL171</name>
    <dbReference type="NCBI Taxonomy" id="765915"/>
    <lineage>
        <taxon>Eukaryota</taxon>
        <taxon>Fungi</taxon>
        <taxon>Fungi incertae sedis</taxon>
        <taxon>Blastocladiomycota</taxon>
        <taxon>Blastocladiomycetes</taxon>
        <taxon>Blastocladiales</taxon>
        <taxon>Catenariaceae</taxon>
        <taxon>Catenaria</taxon>
    </lineage>
</organism>
<feature type="region of interest" description="Disordered" evidence="1">
    <location>
        <begin position="1"/>
        <end position="37"/>
    </location>
</feature>
<comment type="caution">
    <text evidence="3">The sequence shown here is derived from an EMBL/GenBank/DDBJ whole genome shotgun (WGS) entry which is preliminary data.</text>
</comment>
<keyword evidence="4" id="KW-1185">Reference proteome</keyword>
<keyword evidence="2" id="KW-0812">Transmembrane</keyword>
<proteinExistence type="predicted"/>
<evidence type="ECO:0000256" key="2">
    <source>
        <dbReference type="SAM" id="Phobius"/>
    </source>
</evidence>